<reference evidence="1" key="1">
    <citation type="submission" date="2013-01" db="EMBL/GenBank/DDBJ databases">
        <title>Genome assembly of Mariniradius saccharolyticus AK6.</title>
        <authorList>
            <person name="Vaidya B."/>
            <person name="Khatri I."/>
            <person name="Tanuku N.R.S."/>
            <person name="Subramanian S."/>
            <person name="Pinnaka A."/>
        </authorList>
    </citation>
    <scope>NUCLEOTIDE SEQUENCE [LARGE SCALE GENOMIC DNA]</scope>
    <source>
        <strain evidence="1">AK6</strain>
    </source>
</reference>
<keyword evidence="2" id="KW-1185">Reference proteome</keyword>
<proteinExistence type="predicted"/>
<dbReference type="STRING" id="1239962.C943_04183"/>
<dbReference type="AlphaFoldDB" id="M7XGD4"/>
<accession>M7XGD4</accession>
<evidence type="ECO:0000313" key="1">
    <source>
        <dbReference type="EMBL" id="EMS33864.1"/>
    </source>
</evidence>
<evidence type="ECO:0000313" key="2">
    <source>
        <dbReference type="Proteomes" id="UP000010953"/>
    </source>
</evidence>
<sequence>MSYQTEQYRNGRKRAVIPRIIAKTGIPYFSKFLSDRGLLDPKLKKVTKIKTP</sequence>
<organism evidence="1 2">
    <name type="scientific">Mariniradius saccharolyticus AK6</name>
    <dbReference type="NCBI Taxonomy" id="1239962"/>
    <lineage>
        <taxon>Bacteria</taxon>
        <taxon>Pseudomonadati</taxon>
        <taxon>Bacteroidota</taxon>
        <taxon>Cytophagia</taxon>
        <taxon>Cytophagales</taxon>
        <taxon>Cyclobacteriaceae</taxon>
        <taxon>Mariniradius</taxon>
    </lineage>
</organism>
<comment type="caution">
    <text evidence="1">The sequence shown here is derived from an EMBL/GenBank/DDBJ whole genome shotgun (WGS) entry which is preliminary data.</text>
</comment>
<dbReference type="InParanoid" id="M7XGD4"/>
<dbReference type="Proteomes" id="UP000010953">
    <property type="component" value="Unassembled WGS sequence"/>
</dbReference>
<protein>
    <submittedName>
        <fullName evidence="1">Uncharacterized protein</fullName>
    </submittedName>
</protein>
<gene>
    <name evidence="1" type="ORF">C943_04183</name>
</gene>
<dbReference type="EMBL" id="AMZY02000008">
    <property type="protein sequence ID" value="EMS33864.1"/>
    <property type="molecule type" value="Genomic_DNA"/>
</dbReference>
<name>M7XGD4_9BACT</name>